<dbReference type="EMBL" id="JNCA01000001">
    <property type="protein sequence ID" value="KDN56537.1"/>
    <property type="molecule type" value="Genomic_DNA"/>
</dbReference>
<dbReference type="InterPro" id="IPR008969">
    <property type="entry name" value="CarboxyPept-like_regulatory"/>
</dbReference>
<dbReference type="InterPro" id="IPR000531">
    <property type="entry name" value="Beta-barrel_TonB"/>
</dbReference>
<comment type="similarity">
    <text evidence="8 9">Belongs to the TonB-dependent receptor family.</text>
</comment>
<keyword evidence="10" id="KW-0732">Signal</keyword>
<protein>
    <submittedName>
        <fullName evidence="13">TonB-denpendent receptor</fullName>
    </submittedName>
</protein>
<dbReference type="PROSITE" id="PS52016">
    <property type="entry name" value="TONB_DEPENDENT_REC_3"/>
    <property type="match status" value="1"/>
</dbReference>
<reference evidence="13 14" key="1">
    <citation type="submission" date="2014-05" db="EMBL/GenBank/DDBJ databases">
        <title>Genome Sequence of Flavobacterium sp. EM1321.</title>
        <authorList>
            <person name="Shin S.-K."/>
            <person name="Yi H."/>
        </authorList>
    </citation>
    <scope>NUCLEOTIDE SEQUENCE [LARGE SCALE GENOMIC DNA]</scope>
    <source>
        <strain evidence="13 14">EM1321</strain>
    </source>
</reference>
<evidence type="ECO:0000259" key="11">
    <source>
        <dbReference type="Pfam" id="PF00593"/>
    </source>
</evidence>
<evidence type="ECO:0000256" key="6">
    <source>
        <dbReference type="ARBA" id="ARBA00023136"/>
    </source>
</evidence>
<dbReference type="Gene3D" id="2.170.130.10">
    <property type="entry name" value="TonB-dependent receptor, plug domain"/>
    <property type="match status" value="1"/>
</dbReference>
<evidence type="ECO:0000256" key="7">
    <source>
        <dbReference type="ARBA" id="ARBA00023237"/>
    </source>
</evidence>
<dbReference type="eggNOG" id="COG4771">
    <property type="taxonomic scope" value="Bacteria"/>
</dbReference>
<evidence type="ECO:0000313" key="14">
    <source>
        <dbReference type="Proteomes" id="UP000027064"/>
    </source>
</evidence>
<feature type="domain" description="TonB-dependent receptor-like beta-barrel" evidence="11">
    <location>
        <begin position="332"/>
        <end position="721"/>
    </location>
</feature>
<dbReference type="STRING" id="1492738.FEM21_00400"/>
<dbReference type="InterPro" id="IPR036942">
    <property type="entry name" value="Beta-barrel_TonB_sf"/>
</dbReference>
<dbReference type="Gene3D" id="2.40.170.20">
    <property type="entry name" value="TonB-dependent receptor, beta-barrel domain"/>
    <property type="match status" value="1"/>
</dbReference>
<dbReference type="GO" id="GO:0044718">
    <property type="term" value="P:siderophore transmembrane transport"/>
    <property type="evidence" value="ECO:0007669"/>
    <property type="project" value="TreeGrafter"/>
</dbReference>
<keyword evidence="5 9" id="KW-0798">TonB box</keyword>
<feature type="chain" id="PRO_5001634062" evidence="10">
    <location>
        <begin position="19"/>
        <end position="767"/>
    </location>
</feature>
<evidence type="ECO:0000256" key="5">
    <source>
        <dbReference type="ARBA" id="ARBA00023077"/>
    </source>
</evidence>
<evidence type="ECO:0000256" key="10">
    <source>
        <dbReference type="SAM" id="SignalP"/>
    </source>
</evidence>
<dbReference type="SUPFAM" id="SSF49464">
    <property type="entry name" value="Carboxypeptidase regulatory domain-like"/>
    <property type="match status" value="1"/>
</dbReference>
<dbReference type="AlphaFoldDB" id="A0A066WR64"/>
<dbReference type="InterPro" id="IPR012910">
    <property type="entry name" value="Plug_dom"/>
</dbReference>
<keyword evidence="6 8" id="KW-0472">Membrane</keyword>
<dbReference type="InterPro" id="IPR039426">
    <property type="entry name" value="TonB-dep_rcpt-like"/>
</dbReference>
<accession>A0A066WR64</accession>
<dbReference type="GO" id="GO:0015344">
    <property type="term" value="F:siderophore uptake transmembrane transporter activity"/>
    <property type="evidence" value="ECO:0007669"/>
    <property type="project" value="TreeGrafter"/>
</dbReference>
<evidence type="ECO:0000313" key="13">
    <source>
        <dbReference type="EMBL" id="KDN56537.1"/>
    </source>
</evidence>
<comment type="subcellular location">
    <subcellularLocation>
        <location evidence="1 8">Cell outer membrane</location>
        <topology evidence="1 8">Multi-pass membrane protein</topology>
    </subcellularLocation>
</comment>
<dbReference type="Pfam" id="PF13715">
    <property type="entry name" value="CarbopepD_reg_2"/>
    <property type="match status" value="1"/>
</dbReference>
<dbReference type="RefSeq" id="WP_035656592.1">
    <property type="nucleotide sequence ID" value="NZ_JNCA01000001.1"/>
</dbReference>
<keyword evidence="14" id="KW-1185">Reference proteome</keyword>
<dbReference type="InterPro" id="IPR037066">
    <property type="entry name" value="Plug_dom_sf"/>
</dbReference>
<dbReference type="PATRIC" id="fig|1492738.3.peg.40"/>
<evidence type="ECO:0000256" key="3">
    <source>
        <dbReference type="ARBA" id="ARBA00022452"/>
    </source>
</evidence>
<dbReference type="Gene3D" id="2.60.40.1120">
    <property type="entry name" value="Carboxypeptidase-like, regulatory domain"/>
    <property type="match status" value="1"/>
</dbReference>
<gene>
    <name evidence="13" type="ORF">FEM21_00400</name>
</gene>
<evidence type="ECO:0000256" key="8">
    <source>
        <dbReference type="PROSITE-ProRule" id="PRU01360"/>
    </source>
</evidence>
<comment type="caution">
    <text evidence="13">The sequence shown here is derived from an EMBL/GenBank/DDBJ whole genome shotgun (WGS) entry which is preliminary data.</text>
</comment>
<keyword evidence="13" id="KW-0675">Receptor</keyword>
<feature type="domain" description="TonB-dependent receptor plug" evidence="12">
    <location>
        <begin position="118"/>
        <end position="224"/>
    </location>
</feature>
<keyword evidence="4 8" id="KW-0812">Transmembrane</keyword>
<proteinExistence type="inferred from homology"/>
<dbReference type="Pfam" id="PF07715">
    <property type="entry name" value="Plug"/>
    <property type="match status" value="1"/>
</dbReference>
<evidence type="ECO:0000259" key="12">
    <source>
        <dbReference type="Pfam" id="PF07715"/>
    </source>
</evidence>
<sequence length="767" mass="86003">MKNIITLILLISISTLQAQENGKISGTVRSKTTTVPYVNIVISSLKKATVTNTEGNYKLEKIPFGTYEIQVNGLGFQTVKKTITINNNEIQEVNFDVTDFQNDLNEVVVTGTKTFKRKTESPVIVNVLNSKMLDNLQVCNLSEGLKFQPGLRVETDCQTCNYTQLRMNGLAGGYSQILINGRPIFSPLMGLYGMEQLPVNMIERIEVVRGGGSSLYGSSAIGGTVNVITKVPKKNAFEINSTYYNIGGKSNDYNVNGNATIVNENKNAGVSLFMSHREREHYDANGDNFSEIPLIENNSFGANFFLLPTENQKIELSISNLNEYRFGGEITDKAAYLTQQSEERNHKIWLGSLDYQINFNNDKSSLITYAAWQNTDRKHYTGIFPDEPAEIENHLANPPYGISTTQTVQGGFQFNHKLDNFLNGTNVFTIGSEYISDKVFDQITSYNYLIDQHTKDLGTFVQSDWAILPSLDLLSGIRFDKHNLVDKIIASPRLALLYKYKTNTQFRLSYGTGFRAPQAFDTDLHIAFAGGGVSRVIYDPNLQKERSQSWSGSINYDKATENFITGFTLEGFYTRLKDAFVLENIGEDEFGEVFEKQNGSDAIVKGITLELRANFNKKLQLEAGYTVQTSKYNEAVTYIDGVAPTKDFLRTPNQYGFAMATFTPNKKWNINLNYVYTGKMKIAHFAGAPNQTIDEMITTKSFSELNSKIGYTVESKKLGFDFEIYSGLKNMFNAYQSDFDLGKNRDSNFVYGPALPRTAFIGLKICN</sequence>
<dbReference type="GO" id="GO:0009279">
    <property type="term" value="C:cell outer membrane"/>
    <property type="evidence" value="ECO:0007669"/>
    <property type="project" value="UniProtKB-SubCell"/>
</dbReference>
<evidence type="ECO:0000256" key="2">
    <source>
        <dbReference type="ARBA" id="ARBA00022448"/>
    </source>
</evidence>
<feature type="signal peptide" evidence="10">
    <location>
        <begin position="1"/>
        <end position="18"/>
    </location>
</feature>
<organism evidence="13 14">
    <name type="scientific">Flavobacterium seoulense</name>
    <dbReference type="NCBI Taxonomy" id="1492738"/>
    <lineage>
        <taxon>Bacteria</taxon>
        <taxon>Pseudomonadati</taxon>
        <taxon>Bacteroidota</taxon>
        <taxon>Flavobacteriia</taxon>
        <taxon>Flavobacteriales</taxon>
        <taxon>Flavobacteriaceae</taxon>
        <taxon>Flavobacterium</taxon>
    </lineage>
</organism>
<dbReference type="PANTHER" id="PTHR30069">
    <property type="entry name" value="TONB-DEPENDENT OUTER MEMBRANE RECEPTOR"/>
    <property type="match status" value="1"/>
</dbReference>
<evidence type="ECO:0000256" key="9">
    <source>
        <dbReference type="RuleBase" id="RU003357"/>
    </source>
</evidence>
<evidence type="ECO:0000256" key="4">
    <source>
        <dbReference type="ARBA" id="ARBA00022692"/>
    </source>
</evidence>
<name>A0A066WR64_9FLAO</name>
<dbReference type="Pfam" id="PF00593">
    <property type="entry name" value="TonB_dep_Rec_b-barrel"/>
    <property type="match status" value="1"/>
</dbReference>
<dbReference type="OrthoDB" id="9760333at2"/>
<dbReference type="Proteomes" id="UP000027064">
    <property type="component" value="Unassembled WGS sequence"/>
</dbReference>
<dbReference type="SUPFAM" id="SSF56935">
    <property type="entry name" value="Porins"/>
    <property type="match status" value="1"/>
</dbReference>
<evidence type="ECO:0000256" key="1">
    <source>
        <dbReference type="ARBA" id="ARBA00004571"/>
    </source>
</evidence>
<keyword evidence="7 8" id="KW-0998">Cell outer membrane</keyword>
<keyword evidence="2 8" id="KW-0813">Transport</keyword>
<dbReference type="PANTHER" id="PTHR30069:SF57">
    <property type="entry name" value="TONB-DEPENDENT RECEPTOR"/>
    <property type="match status" value="1"/>
</dbReference>
<keyword evidence="3 8" id="KW-1134">Transmembrane beta strand</keyword>